<proteinExistence type="predicted"/>
<evidence type="ECO:0000313" key="1">
    <source>
        <dbReference type="EMBL" id="KAK9676236.1"/>
    </source>
</evidence>
<keyword evidence="2" id="KW-1185">Reference proteome</keyword>
<comment type="caution">
    <text evidence="1">The sequence shown here is derived from an EMBL/GenBank/DDBJ whole genome shotgun (WGS) entry which is preliminary data.</text>
</comment>
<organism evidence="1 2">
    <name type="scientific">Saponaria officinalis</name>
    <name type="common">Common soapwort</name>
    <name type="synonym">Lychnis saponaria</name>
    <dbReference type="NCBI Taxonomy" id="3572"/>
    <lineage>
        <taxon>Eukaryota</taxon>
        <taxon>Viridiplantae</taxon>
        <taxon>Streptophyta</taxon>
        <taxon>Embryophyta</taxon>
        <taxon>Tracheophyta</taxon>
        <taxon>Spermatophyta</taxon>
        <taxon>Magnoliopsida</taxon>
        <taxon>eudicotyledons</taxon>
        <taxon>Gunneridae</taxon>
        <taxon>Pentapetalae</taxon>
        <taxon>Caryophyllales</taxon>
        <taxon>Caryophyllaceae</taxon>
        <taxon>Caryophylleae</taxon>
        <taxon>Saponaria</taxon>
    </lineage>
</organism>
<protein>
    <submittedName>
        <fullName evidence="1">Uncharacterized protein</fullName>
    </submittedName>
</protein>
<sequence>MQKSEMYCPNPASRILDLLLSCYSLRILFRLNWPNFRYLLNQSFCFGHLFNILFSISVKINGCPCVIINVYSVYGSNFSFFYQENFQFKPDGVSKFWLFFYMAVFI</sequence>
<name>A0AAW1HIN6_SAPOF</name>
<gene>
    <name evidence="1" type="ORF">RND81_11G063200</name>
</gene>
<dbReference type="AlphaFoldDB" id="A0AAW1HIN6"/>
<accession>A0AAW1HIN6</accession>
<evidence type="ECO:0000313" key="2">
    <source>
        <dbReference type="Proteomes" id="UP001443914"/>
    </source>
</evidence>
<reference evidence="1" key="1">
    <citation type="submission" date="2024-03" db="EMBL/GenBank/DDBJ databases">
        <title>WGS assembly of Saponaria officinalis var. Norfolk2.</title>
        <authorList>
            <person name="Jenkins J."/>
            <person name="Shu S."/>
            <person name="Grimwood J."/>
            <person name="Barry K."/>
            <person name="Goodstein D."/>
            <person name="Schmutz J."/>
            <person name="Leebens-Mack J."/>
            <person name="Osbourn A."/>
        </authorList>
    </citation>
    <scope>NUCLEOTIDE SEQUENCE [LARGE SCALE GENOMIC DNA]</scope>
    <source>
        <strain evidence="1">JIC</strain>
    </source>
</reference>
<dbReference type="Proteomes" id="UP001443914">
    <property type="component" value="Unassembled WGS sequence"/>
</dbReference>
<dbReference type="EMBL" id="JBDFQZ010000011">
    <property type="protein sequence ID" value="KAK9676236.1"/>
    <property type="molecule type" value="Genomic_DNA"/>
</dbReference>